<accession>A0A7G5H0T9</accession>
<evidence type="ECO:0008006" key="3">
    <source>
        <dbReference type="Google" id="ProtNLM"/>
    </source>
</evidence>
<dbReference type="InterPro" id="IPR023393">
    <property type="entry name" value="START-like_dom_sf"/>
</dbReference>
<dbReference type="KEGG" id="sfol:H3H32_07325"/>
<keyword evidence="2" id="KW-1185">Reference proteome</keyword>
<evidence type="ECO:0000313" key="1">
    <source>
        <dbReference type="EMBL" id="QMW04731.1"/>
    </source>
</evidence>
<dbReference type="AlphaFoldDB" id="A0A7G5H0T9"/>
<dbReference type="Proteomes" id="UP000515369">
    <property type="component" value="Chromosome"/>
</dbReference>
<sequence length="107" mass="12556">MQQRVLLMVMLLSFCRIGFSQPTNDWHLEKDKDGIRVVEWFATWEVRPQADKQLLIDYQCHVNPGGSLPTWLVNLTAANGPYDSFKLLRKTVQEARYQGHRYSFLNE</sequence>
<proteinExistence type="predicted"/>
<organism evidence="1 2">
    <name type="scientific">Spirosoma foliorum</name>
    <dbReference type="NCBI Taxonomy" id="2710596"/>
    <lineage>
        <taxon>Bacteria</taxon>
        <taxon>Pseudomonadati</taxon>
        <taxon>Bacteroidota</taxon>
        <taxon>Cytophagia</taxon>
        <taxon>Cytophagales</taxon>
        <taxon>Cytophagaceae</taxon>
        <taxon>Spirosoma</taxon>
    </lineage>
</organism>
<reference evidence="1 2" key="1">
    <citation type="submission" date="2020-07" db="EMBL/GenBank/DDBJ databases">
        <title>Spirosoma foliorum sp. nov., isolated from the leaves on the Nejang mountain Korea, Republic of.</title>
        <authorList>
            <person name="Ho H."/>
            <person name="Lee Y.-J."/>
            <person name="Nurcahyanto D.-A."/>
            <person name="Kim S.-G."/>
        </authorList>
    </citation>
    <scope>NUCLEOTIDE SEQUENCE [LARGE SCALE GENOMIC DNA]</scope>
    <source>
        <strain evidence="1 2">PL0136</strain>
    </source>
</reference>
<protein>
    <recommendedName>
        <fullName evidence="3">START domain-containing protein</fullName>
    </recommendedName>
</protein>
<dbReference type="Gene3D" id="3.30.530.20">
    <property type="match status" value="1"/>
</dbReference>
<gene>
    <name evidence="1" type="ORF">H3H32_07325</name>
</gene>
<evidence type="ECO:0000313" key="2">
    <source>
        <dbReference type="Proteomes" id="UP000515369"/>
    </source>
</evidence>
<dbReference type="EMBL" id="CP059732">
    <property type="protein sequence ID" value="QMW04731.1"/>
    <property type="molecule type" value="Genomic_DNA"/>
</dbReference>
<dbReference type="SUPFAM" id="SSF55961">
    <property type="entry name" value="Bet v1-like"/>
    <property type="match status" value="1"/>
</dbReference>
<dbReference type="RefSeq" id="WP_182462083.1">
    <property type="nucleotide sequence ID" value="NZ_CP059732.1"/>
</dbReference>
<name>A0A7G5H0T9_9BACT</name>